<evidence type="ECO:0000313" key="9">
    <source>
        <dbReference type="Proteomes" id="UP000005408"/>
    </source>
</evidence>
<evidence type="ECO:0000259" key="5">
    <source>
        <dbReference type="Pfam" id="PF12624"/>
    </source>
</evidence>
<feature type="domain" description="Vacuolar protein sorting-associated protein 13 VPS13 adaptor binding" evidence="7">
    <location>
        <begin position="2219"/>
        <end position="2385"/>
    </location>
</feature>
<proteinExistence type="inferred from homology"/>
<feature type="region of interest" description="Disordered" evidence="4">
    <location>
        <begin position="1014"/>
        <end position="1045"/>
    </location>
</feature>
<evidence type="ECO:0000256" key="1">
    <source>
        <dbReference type="ARBA" id="ARBA00006545"/>
    </source>
</evidence>
<dbReference type="InterPro" id="IPR026854">
    <property type="entry name" value="VPS13_N"/>
</dbReference>
<dbReference type="InterPro" id="IPR026847">
    <property type="entry name" value="VPS13"/>
</dbReference>
<accession>A0A8W8NSQ7</accession>
<feature type="compositionally biased region" description="Basic and acidic residues" evidence="4">
    <location>
        <begin position="1019"/>
        <end position="1034"/>
    </location>
</feature>
<dbReference type="Proteomes" id="UP000005408">
    <property type="component" value="Unassembled WGS sequence"/>
</dbReference>
<feature type="domain" description="Vacuolar protein sorting-associated protein 13 VPS13 adaptor binding" evidence="7">
    <location>
        <begin position="2160"/>
        <end position="2197"/>
    </location>
</feature>
<feature type="compositionally biased region" description="Low complexity" evidence="4">
    <location>
        <begin position="1372"/>
        <end position="1383"/>
    </location>
</feature>
<organism evidence="8 9">
    <name type="scientific">Magallana gigas</name>
    <name type="common">Pacific oyster</name>
    <name type="synonym">Crassostrea gigas</name>
    <dbReference type="NCBI Taxonomy" id="29159"/>
    <lineage>
        <taxon>Eukaryota</taxon>
        <taxon>Metazoa</taxon>
        <taxon>Spiralia</taxon>
        <taxon>Lophotrochozoa</taxon>
        <taxon>Mollusca</taxon>
        <taxon>Bivalvia</taxon>
        <taxon>Autobranchia</taxon>
        <taxon>Pteriomorphia</taxon>
        <taxon>Ostreida</taxon>
        <taxon>Ostreoidea</taxon>
        <taxon>Ostreidae</taxon>
        <taxon>Magallana</taxon>
    </lineage>
</organism>
<dbReference type="Pfam" id="PF25036">
    <property type="entry name" value="VPS13_VAB"/>
    <property type="match status" value="3"/>
</dbReference>
<feature type="domain" description="Vacuolar protein sorting-associated protein 13 VPS13 adaptor binding" evidence="7">
    <location>
        <begin position="1968"/>
        <end position="2153"/>
    </location>
</feature>
<feature type="region of interest" description="Disordered" evidence="4">
    <location>
        <begin position="1363"/>
        <end position="1386"/>
    </location>
</feature>
<evidence type="ECO:0000256" key="2">
    <source>
        <dbReference type="ARBA" id="ARBA00022448"/>
    </source>
</evidence>
<evidence type="ECO:0000256" key="3">
    <source>
        <dbReference type="ARBA" id="ARBA00023055"/>
    </source>
</evidence>
<evidence type="ECO:0000259" key="6">
    <source>
        <dbReference type="Pfam" id="PF25033"/>
    </source>
</evidence>
<dbReference type="PANTHER" id="PTHR16166">
    <property type="entry name" value="VACUOLAR PROTEIN SORTING-ASSOCIATED PROTEIN VPS13"/>
    <property type="match status" value="1"/>
</dbReference>
<dbReference type="Pfam" id="PF12624">
    <property type="entry name" value="VPS13_N"/>
    <property type="match status" value="1"/>
</dbReference>
<dbReference type="Pfam" id="PF25033">
    <property type="entry name" value="VPS13_M"/>
    <property type="match status" value="1"/>
</dbReference>
<dbReference type="InterPro" id="IPR056747">
    <property type="entry name" value="VPS13-like_M"/>
</dbReference>
<evidence type="ECO:0008006" key="10">
    <source>
        <dbReference type="Google" id="ProtNLM"/>
    </source>
</evidence>
<name>A0A8W8NSQ7_MAGGI</name>
<dbReference type="InterPro" id="IPR009543">
    <property type="entry name" value="VPS13_VAB"/>
</dbReference>
<feature type="domain" description="VPS13-like middle region" evidence="6">
    <location>
        <begin position="1075"/>
        <end position="1886"/>
    </location>
</feature>
<protein>
    <recommendedName>
        <fullName evidence="10">Vacuolar protein sorting-associated protein 13A</fullName>
    </recommendedName>
</protein>
<comment type="similarity">
    <text evidence="1">Belongs to the VPS13 family.</text>
</comment>
<feature type="domain" description="Chorein N-terminal" evidence="5">
    <location>
        <begin position="2"/>
        <end position="775"/>
    </location>
</feature>
<evidence type="ECO:0000313" key="8">
    <source>
        <dbReference type="EnsemblMetazoa" id="G7891.2:cds"/>
    </source>
</evidence>
<sequence>MVFESLVADLINKYLGEFVENLDRSQLKISVMRGRVKLRNLELKKSVLDDLELPVELKAGHIENLSLTIPWTNLYSESVEVFIDGLYALAVPNVAIKYDAEREEKAKQESKQKKLLKVEEFKRAATENGTQKKEKDSFVEKLTVQIIKNLQIKIQNIHFRYEDGYTNPEHPISFGVSLADLQFHTTDDRWTPCAVKEVVNKIFKLVRINSLAVYWNANSEQYASLSNEMMFERLKEGVARKDGNFAYHFLIKPISSEAHLELNMKPELENFSLPKVLLSVTFDEIDIRLSKLQYNGILELLESFERMYLMSAYRKYRPNVPVHNQAKAWWHFARDCVLEMKVRHRHRMFSWNHINHHRSVMKRYREAYTKMLSNPNRVSPNVQNDIEECEAFLDVFSIILMRSKAEIEIERPKGMFKKKGKGKTNIKEQFEKEFSANEKAKLNEAIGYQENEGDPTFPKEYVAVKLETKCRSILLTVNDESKREPQILKLHLEGGLATLRQRPAESAVQIIGKIDNVTVDGTSKESSNVNLILSQNEDTQNLLNFNLETKPLDGECHTRVSIESRPLQIIYDAVSINNVTEFFRPPKETYLKQLSRAAIAKFKDITKKSASGLKHAIEKHKYTDIHVDIRPSYIIIPHGGRYQEGSVDILVLDLGSLTVNSAKNTCSERNQASTVEDSMSEAYENLQIDLERVQVLYARRGDNWNFVRQNMNMKSPQHVLLPISINLCLQKSKFDNNHQFPKWKMSGNLPLLSLSLSDLRLQEIIQLVQSIPLPKVSDRDLEVEEMDVFSESRIGLTSLQDEACKRIMEMKFEIGKVCICLQEYTTEGEIPMISLDLLGIGTRIITRKFDTEIVAFLGEIYLRHRNFKATESLNQHLTSRSYSARARQSANQEQIYSRISSGTSARARQSANQEQIYSRISSGTSVDEGETLINMIKSLTDEKTNILTLTFHKADPKGPEFESTFQKIEQNIDITFTSLEVLLHQEALLSVMKFAAQLQQSLQVNLSSARSTMKNYGTENKKDSDPTTAKDRQVMARKSQKNRKDKARVILRVSANLKRLGLSLWTNTSVIASGCIDGISVAVVLHDNKTFVTSELKEVAVYDYNVITMYPKIVEIKGDAVFILKLTIYNNVTEGANNSDKLCVDASVKVQIGCVRGVFLMRFVNDLLKYFTSFQVEDLKSQIKAAKKKVREASGAVTEGAKVAIRKRAKKSPLVEIDVSLDAPVIFVPERSDSPNVLMLDFGHIDIKNSFRLVQGSADISAVLDTIRINLTSTKIARVQLNKENEVIAQCLVLEPITANLSVTRNLAFKCYKKIPAVYISGQLDSIEVILSEGDCKAITTWLNENMSEGQITGSILVSSDAKNTDTNQEISKSADTDASSSSRQNQCDRDCTQLKVQFNITFSSATLYSGESRLTTDGKNSRAIDQALGQFMIMGIAVECEMKNDKSTTICVLVRDAIIDDKRRKKQAAGVKRMMEKCDIDTRQRRNHLFYLQFIQEPAKTKQVNVKVCSVRLVVCLDFLMPLADFFTSAISAFPTSLSFHRNLTVVNLPSPTKDMAITMSMETPEIILIEDQMDPASNSLLLSFRMELNLEITSESQKVSACVRSLQTASAIFSEKDKHRAQILRPCDIDLNINSSHWKYIDNINISISDVVLKISPQTIRTLALITVKLSKTKRQKKTTVNTTQEWNVLSDLWKTKTLSEEQFWFLIDESNEESHINDESEEESRIDDMSFDDDRLDDINHFKHQLTVTVSKMFVELEGGVGKRTVPLLIAESSFDAIVKNWRSELVVNAKMQLKMAFYNEKLSVWEYLLEPVLENERIKMWNLDLQMMKNIDKSLYFEKEKSKNRNLTSPNMSINIRSSVPMEVTVTNTCLDVLNNLVKAFGNAYRLVAPAEEEGINAPYVIKNTTGMSITLKLDKAFETPPEMKNGKITLATDKSLALYGQKHTTTEGSSRIDVTQAIDEKFVIFQIQQFGAMRKVFIKRSEKRLYPVNHRTYPGNTWAIVCSTEASIGQKILHLRSIVQMKNNLPHAVRVSAVNNDAEKMCGVVGPGKMFNVPLPAVYTEYGQFVVEPLDSGCGKSGTFSWKDAEKFPKEYITCKYQDGSDYVICVKTEIINVYDNETEELSAKTYMIHLSPSIVFHNLLNIPISLLLEMLELHCKENQGSLKMSIYSPYWMINKTGMTLYYTYKDSESVIEHPPCTQEVVFFSFKPRQSVLQKKKVGIKIRLSSSGLTKICTFTPLYMLLNTSEVKLLCAETTKQEKWIQIPPKSCLPFWPVQSWRNRKMLAKVEGSDYNTEPFDFSKPHTTFMKVEDKWGGINVDCQVAEAAIVTTLTTYKPGMATVLMINSTDNTSIKYNQSLNDYSDEKRPHMLNPKEYVLYTWENVNGKRELEWSFGKNKSQKTNLMEDGKGSFFLNLDTDIYWVSFLDGPQRVLLFTKSDNVTNKVHNLGFEERFEHEINISLHRIGVSLVNDTTQTEIAYLSITSSPTTWEEETRRDTYRTINVKTSENLEAEYQKFIQNQQQGIHVPLTITVDKAEVNFQEMRMIKPNNRMIRRSDHDGVWIQCKTSPRTIHVHAKINRFQVDSQTNIHAFHTVLAPVTPPTSVALDNVQKPIVEVSVVAVRHDHSDMLQFK</sequence>
<keyword evidence="9" id="KW-1185">Reference proteome</keyword>
<evidence type="ECO:0000259" key="7">
    <source>
        <dbReference type="Pfam" id="PF25036"/>
    </source>
</evidence>
<dbReference type="GO" id="GO:0006869">
    <property type="term" value="P:lipid transport"/>
    <property type="evidence" value="ECO:0007669"/>
    <property type="project" value="UniProtKB-KW"/>
</dbReference>
<dbReference type="PANTHER" id="PTHR16166:SF93">
    <property type="entry name" value="INTERMEMBRANE LIPID TRANSFER PROTEIN VPS13"/>
    <property type="match status" value="1"/>
</dbReference>
<keyword evidence="3" id="KW-0445">Lipid transport</keyword>
<evidence type="ECO:0000256" key="4">
    <source>
        <dbReference type="SAM" id="MobiDB-lite"/>
    </source>
</evidence>
<reference evidence="8" key="1">
    <citation type="submission" date="2022-08" db="UniProtKB">
        <authorList>
            <consortium name="EnsemblMetazoa"/>
        </authorList>
    </citation>
    <scope>IDENTIFICATION</scope>
    <source>
        <strain evidence="8">05x7-T-G4-1.051#20</strain>
    </source>
</reference>
<dbReference type="GO" id="GO:0045053">
    <property type="term" value="P:protein retention in Golgi apparatus"/>
    <property type="evidence" value="ECO:0007669"/>
    <property type="project" value="TreeGrafter"/>
</dbReference>
<dbReference type="GO" id="GO:0006623">
    <property type="term" value="P:protein targeting to vacuole"/>
    <property type="evidence" value="ECO:0007669"/>
    <property type="project" value="TreeGrafter"/>
</dbReference>
<dbReference type="EnsemblMetazoa" id="G7891.2">
    <property type="protein sequence ID" value="G7891.2:cds"/>
    <property type="gene ID" value="G7891"/>
</dbReference>
<keyword evidence="2" id="KW-0813">Transport</keyword>